<dbReference type="EMBL" id="JAFJYH010000066">
    <property type="protein sequence ID" value="KAG4421399.1"/>
    <property type="molecule type" value="Genomic_DNA"/>
</dbReference>
<dbReference type="Pfam" id="PF08640">
    <property type="entry name" value="U3_assoc_6"/>
    <property type="match status" value="1"/>
</dbReference>
<keyword evidence="4" id="KW-0677">Repeat</keyword>
<keyword evidence="3" id="KW-0698">rRNA processing</keyword>
<evidence type="ECO:0000256" key="3">
    <source>
        <dbReference type="ARBA" id="ARBA00022552"/>
    </source>
</evidence>
<dbReference type="GO" id="GO:0032040">
    <property type="term" value="C:small-subunit processome"/>
    <property type="evidence" value="ECO:0007669"/>
    <property type="project" value="TreeGrafter"/>
</dbReference>
<accession>A0A8H7TGY0</accession>
<protein>
    <recommendedName>
        <fullName evidence="6">U3 small nucleolar RNA-associated protein 6 N-terminal domain-containing protein</fullName>
    </recommendedName>
</protein>
<dbReference type="Proteomes" id="UP000664132">
    <property type="component" value="Unassembled WGS sequence"/>
</dbReference>
<evidence type="ECO:0000256" key="2">
    <source>
        <dbReference type="ARBA" id="ARBA00010734"/>
    </source>
</evidence>
<comment type="similarity">
    <text evidence="2">Belongs to the UTP6 family.</text>
</comment>
<dbReference type="PANTHER" id="PTHR23271:SF1">
    <property type="entry name" value="U3 SMALL NUCLEOLAR RNA-ASSOCIATED PROTEIN 6 HOMOLOG"/>
    <property type="match status" value="1"/>
</dbReference>
<dbReference type="SMART" id="SM00386">
    <property type="entry name" value="HAT"/>
    <property type="match status" value="3"/>
</dbReference>
<evidence type="ECO:0000313" key="7">
    <source>
        <dbReference type="EMBL" id="KAG4421399.1"/>
    </source>
</evidence>
<dbReference type="InterPro" id="IPR055347">
    <property type="entry name" value="UTP6_N"/>
</dbReference>
<dbReference type="InterPro" id="IPR011990">
    <property type="entry name" value="TPR-like_helical_dom_sf"/>
</dbReference>
<evidence type="ECO:0000256" key="4">
    <source>
        <dbReference type="ARBA" id="ARBA00022737"/>
    </source>
</evidence>
<dbReference type="GO" id="GO:0034388">
    <property type="term" value="C:Pwp2p-containing subcomplex of 90S preribosome"/>
    <property type="evidence" value="ECO:0007669"/>
    <property type="project" value="TreeGrafter"/>
</dbReference>
<sequence length="398" mass="45353">MSGAADKARYYLEQAVPQLQEFKEKKIFSEDEIRTLVKKRSDFEHKVLARGSTPVDFARYAAWEIGLENLRNKRCKRMKIKGSTAHTGQARIFKIFDRGTQKHPGDVALWMSYLEYCKQAKATKKFKTVLTAAIRLHPLKAELWLYAARWSLESEADMKEARSYMSRGARFCTMSKDLWIEWAKLEMIYLAKISIRRKILGIDVEEVADDAMEIEGAGDDAAFGSEDMIAVPNFKMNTIRPSMLERVPVDKEAAQDPMNTPALQGAIPLAIFDEAKKQQFFNPSVAADFFDMFAVFTQVRCLPKILQHVLDALTESYPRDPFTCNCYNKQPLVGIDPISPEFPVALGTFLDRLKESMEKTKDKTALAKKTKAWIEPMLATSELDPGIKTVLEHTMRKL</sequence>
<comment type="caution">
    <text evidence="7">The sequence shown here is derived from an EMBL/GenBank/DDBJ whole genome shotgun (WGS) entry which is preliminary data.</text>
</comment>
<organism evidence="7 8">
    <name type="scientific">Cadophora malorum</name>
    <dbReference type="NCBI Taxonomy" id="108018"/>
    <lineage>
        <taxon>Eukaryota</taxon>
        <taxon>Fungi</taxon>
        <taxon>Dikarya</taxon>
        <taxon>Ascomycota</taxon>
        <taxon>Pezizomycotina</taxon>
        <taxon>Leotiomycetes</taxon>
        <taxon>Helotiales</taxon>
        <taxon>Ploettnerulaceae</taxon>
        <taxon>Cadophora</taxon>
    </lineage>
</organism>
<dbReference type="GO" id="GO:0030515">
    <property type="term" value="F:snoRNA binding"/>
    <property type="evidence" value="ECO:0007669"/>
    <property type="project" value="InterPro"/>
</dbReference>
<evidence type="ECO:0000259" key="6">
    <source>
        <dbReference type="Pfam" id="PF08640"/>
    </source>
</evidence>
<dbReference type="SUPFAM" id="SSF48452">
    <property type="entry name" value="TPR-like"/>
    <property type="match status" value="1"/>
</dbReference>
<dbReference type="InterPro" id="IPR013949">
    <property type="entry name" value="Utp6"/>
</dbReference>
<dbReference type="Gene3D" id="1.25.40.10">
    <property type="entry name" value="Tetratricopeptide repeat domain"/>
    <property type="match status" value="1"/>
</dbReference>
<evidence type="ECO:0000256" key="1">
    <source>
        <dbReference type="ARBA" id="ARBA00004604"/>
    </source>
</evidence>
<keyword evidence="5" id="KW-0539">Nucleus</keyword>
<name>A0A8H7TGY0_9HELO</name>
<reference evidence="7" key="1">
    <citation type="submission" date="2021-02" db="EMBL/GenBank/DDBJ databases">
        <title>Genome sequence Cadophora malorum strain M34.</title>
        <authorList>
            <person name="Stefanovic E."/>
            <person name="Vu D."/>
            <person name="Scully C."/>
            <person name="Dijksterhuis J."/>
            <person name="Roader J."/>
            <person name="Houbraken J."/>
        </authorList>
    </citation>
    <scope>NUCLEOTIDE SEQUENCE</scope>
    <source>
        <strain evidence="7">M34</strain>
    </source>
</reference>
<keyword evidence="8" id="KW-1185">Reference proteome</keyword>
<evidence type="ECO:0000256" key="5">
    <source>
        <dbReference type="ARBA" id="ARBA00023242"/>
    </source>
</evidence>
<feature type="domain" description="U3 small nucleolar RNA-associated protein 6 N-terminal" evidence="6">
    <location>
        <begin position="12"/>
        <end position="85"/>
    </location>
</feature>
<evidence type="ECO:0000313" key="8">
    <source>
        <dbReference type="Proteomes" id="UP000664132"/>
    </source>
</evidence>
<gene>
    <name evidence="7" type="ORF">IFR04_005458</name>
</gene>
<dbReference type="GO" id="GO:0000462">
    <property type="term" value="P:maturation of SSU-rRNA from tricistronic rRNA transcript (SSU-rRNA, 5.8S rRNA, LSU-rRNA)"/>
    <property type="evidence" value="ECO:0007669"/>
    <property type="project" value="InterPro"/>
</dbReference>
<dbReference type="InterPro" id="IPR003107">
    <property type="entry name" value="HAT"/>
</dbReference>
<comment type="subcellular location">
    <subcellularLocation>
        <location evidence="1">Nucleus</location>
        <location evidence="1">Nucleolus</location>
    </subcellularLocation>
</comment>
<dbReference type="AlphaFoldDB" id="A0A8H7TGY0"/>
<dbReference type="PANTHER" id="PTHR23271">
    <property type="entry name" value="HEPATOCELLULAR CARCINOMA-ASSOCIATED ANTIGEN 66"/>
    <property type="match status" value="1"/>
</dbReference>
<dbReference type="OrthoDB" id="28112at2759"/>
<proteinExistence type="inferred from homology"/>